<protein>
    <submittedName>
        <fullName evidence="1">WGS project CAEQ00000000 data, annotated contig 1911</fullName>
    </submittedName>
</protein>
<accession>F9W9Y7</accession>
<dbReference type="Proteomes" id="UP000000702">
    <property type="component" value="Unassembled WGS sequence"/>
</dbReference>
<name>F9W9Y7_TRYCI</name>
<evidence type="ECO:0000313" key="1">
    <source>
        <dbReference type="EMBL" id="CCD14042.1"/>
    </source>
</evidence>
<proteinExistence type="predicted"/>
<dbReference type="EMBL" id="CAEQ01001364">
    <property type="protein sequence ID" value="CCD14042.1"/>
    <property type="molecule type" value="Genomic_DNA"/>
</dbReference>
<sequence length="187" mass="21196">MQGRELALQFKRQGMCYDEVADVLWCSLCTNSEKLVVLSGSTVEKVLEHCKTRRHLHLMQDVTMKKHHCPVEINGRKILLDHICIYPATMFGRGKMLLDDTLGCVIAVDVCGGVKLVPRHKYTVVEFVLSPSKAPIPECPCYHTERVARSKKCTGDVPTWIRSHNNSIDGETALMKRRRISFGELNM</sequence>
<reference evidence="2" key="1">
    <citation type="submission" date="2011-07" db="EMBL/GenBank/DDBJ databases">
        <title>Divergent evolution of antigenic variation in African trypanosomes.</title>
        <authorList>
            <person name="Jackson A.P."/>
            <person name="Berry A."/>
            <person name="Allison H.C."/>
            <person name="Burton P."/>
            <person name="Anderson J."/>
            <person name="Aslett M."/>
            <person name="Brown R."/>
            <person name="Corton N."/>
            <person name="Harris D."/>
            <person name="Hauser H."/>
            <person name="Gamble J."/>
            <person name="Gilderthorp R."/>
            <person name="McQuillan J."/>
            <person name="Quail M.A."/>
            <person name="Sanders M."/>
            <person name="Van Tonder A."/>
            <person name="Ginger M.L."/>
            <person name="Donelson J.E."/>
            <person name="Field M.C."/>
            <person name="Barry J.D."/>
            <person name="Berriman M."/>
            <person name="Hertz-Fowler C."/>
        </authorList>
    </citation>
    <scope>NUCLEOTIDE SEQUENCE [LARGE SCALE GENOMIC DNA]</scope>
    <source>
        <strain evidence="2">IL3000</strain>
    </source>
</reference>
<organism evidence="1 2">
    <name type="scientific">Trypanosoma congolense (strain IL3000)</name>
    <dbReference type="NCBI Taxonomy" id="1068625"/>
    <lineage>
        <taxon>Eukaryota</taxon>
        <taxon>Discoba</taxon>
        <taxon>Euglenozoa</taxon>
        <taxon>Kinetoplastea</taxon>
        <taxon>Metakinetoplastina</taxon>
        <taxon>Trypanosomatida</taxon>
        <taxon>Trypanosomatidae</taxon>
        <taxon>Trypanosoma</taxon>
        <taxon>Nannomonas</taxon>
    </lineage>
</organism>
<reference evidence="1 2" key="2">
    <citation type="journal article" date="2012" name="Proc. Natl. Acad. Sci. U.S.A.">
        <title>Antigenic diversity is generated by distinct evolutionary mechanisms in African trypanosome species.</title>
        <authorList>
            <person name="Jackson A.P."/>
            <person name="Berry A."/>
            <person name="Aslett M."/>
            <person name="Allison H.C."/>
            <person name="Burton P."/>
            <person name="Vavrova-Anderson J."/>
            <person name="Brown R."/>
            <person name="Browne H."/>
            <person name="Corton N."/>
            <person name="Hauser H."/>
            <person name="Gamble J."/>
            <person name="Gilderthorp R."/>
            <person name="Marcello L."/>
            <person name="McQuillan J."/>
            <person name="Otto T.D."/>
            <person name="Quail M.A."/>
            <person name="Sanders M.J."/>
            <person name="van Tonder A."/>
            <person name="Ginger M.L."/>
            <person name="Field M.C."/>
            <person name="Barry J.D."/>
            <person name="Hertz-Fowler C."/>
            <person name="Berriman M."/>
        </authorList>
    </citation>
    <scope>NUCLEOTIDE SEQUENCE [LARGE SCALE GENOMIC DNA]</scope>
    <source>
        <strain evidence="1 2">IL3000</strain>
    </source>
</reference>
<gene>
    <name evidence="1" type="ORF">TCIL3000_0_47220</name>
</gene>
<dbReference type="VEuPathDB" id="TriTrypDB:TcIL3000_0_47220"/>
<dbReference type="AlphaFoldDB" id="F9W9Y7"/>
<evidence type="ECO:0000313" key="2">
    <source>
        <dbReference type="Proteomes" id="UP000000702"/>
    </source>
</evidence>
<dbReference type="OMA" id="LVPRHKY"/>
<keyword evidence="2" id="KW-1185">Reference proteome</keyword>
<comment type="caution">
    <text evidence="1">The sequence shown here is derived from an EMBL/GenBank/DDBJ whole genome shotgun (WGS) entry which is preliminary data.</text>
</comment>